<keyword evidence="1 4" id="KW-0489">Methyltransferase</keyword>
<dbReference type="Proteomes" id="UP000199408">
    <property type="component" value="Unassembled WGS sequence"/>
</dbReference>
<evidence type="ECO:0000256" key="1">
    <source>
        <dbReference type="ARBA" id="ARBA00022603"/>
    </source>
</evidence>
<protein>
    <submittedName>
        <fullName evidence="4">Methyltransferase domain-containing protein</fullName>
    </submittedName>
</protein>
<keyword evidence="2 4" id="KW-0808">Transferase</keyword>
<evidence type="ECO:0000313" key="5">
    <source>
        <dbReference type="Proteomes" id="UP000199408"/>
    </source>
</evidence>
<name>A0A1C5ILJ4_9ACTN</name>
<dbReference type="PANTHER" id="PTHR43861">
    <property type="entry name" value="TRANS-ACONITATE 2-METHYLTRANSFERASE-RELATED"/>
    <property type="match status" value="1"/>
</dbReference>
<dbReference type="AlphaFoldDB" id="A0A1C5ILJ4"/>
<dbReference type="CDD" id="cd02440">
    <property type="entry name" value="AdoMet_MTases"/>
    <property type="match status" value="1"/>
</dbReference>
<dbReference type="RefSeq" id="WP_091298459.1">
    <property type="nucleotide sequence ID" value="NZ_FMDN01000012.1"/>
</dbReference>
<sequence>MYETEFADVYDLIYRHRGKDYAAEAAFLAELVNSRRAGAESVLDVASGTGGHLRFLRELFARAEGLEISPDMLDIARRRLPGVTMHRGDMRDFDLGRTFDAVTLMFSSIGYVADKAELDQTLTCLAGHLDPGGVLIIEPWVFPDTFVPGYVAADLARDDGRTVSRVSHSVRDGDAVKMTLHYLCADASGIRHLTDTHRLALFTPEQYEDAFTQAGCRAEFVRTERFSRGLFVGVRK</sequence>
<dbReference type="EMBL" id="FMDN01000012">
    <property type="protein sequence ID" value="SCG58646.1"/>
    <property type="molecule type" value="Genomic_DNA"/>
</dbReference>
<feature type="domain" description="Methyltransferase" evidence="3">
    <location>
        <begin position="42"/>
        <end position="133"/>
    </location>
</feature>
<gene>
    <name evidence="4" type="ORF">GA0070560_11289</name>
</gene>
<dbReference type="OrthoDB" id="189743at2"/>
<dbReference type="Pfam" id="PF13649">
    <property type="entry name" value="Methyltransf_25"/>
    <property type="match status" value="1"/>
</dbReference>
<dbReference type="GO" id="GO:0032259">
    <property type="term" value="P:methylation"/>
    <property type="evidence" value="ECO:0007669"/>
    <property type="project" value="UniProtKB-KW"/>
</dbReference>
<dbReference type="Gene3D" id="2.20.130.10">
    <property type="entry name" value="CAC2371-like domains"/>
    <property type="match status" value="1"/>
</dbReference>
<dbReference type="PANTHER" id="PTHR43861:SF1">
    <property type="entry name" value="TRANS-ACONITATE 2-METHYLTRANSFERASE"/>
    <property type="match status" value="1"/>
</dbReference>
<keyword evidence="5" id="KW-1185">Reference proteome</keyword>
<reference evidence="5" key="1">
    <citation type="submission" date="2016-06" db="EMBL/GenBank/DDBJ databases">
        <authorList>
            <person name="Varghese N."/>
        </authorList>
    </citation>
    <scope>NUCLEOTIDE SEQUENCE [LARGE SCALE GENOMIC DNA]</scope>
    <source>
        <strain evidence="5">DSM 43171</strain>
    </source>
</reference>
<accession>A0A1C5ILJ4</accession>
<evidence type="ECO:0000313" key="4">
    <source>
        <dbReference type="EMBL" id="SCG58646.1"/>
    </source>
</evidence>
<dbReference type="InterPro" id="IPR041698">
    <property type="entry name" value="Methyltransf_25"/>
</dbReference>
<dbReference type="InterPro" id="IPR029063">
    <property type="entry name" value="SAM-dependent_MTases_sf"/>
</dbReference>
<dbReference type="STRING" id="47864.GA0070560_11289"/>
<dbReference type="GO" id="GO:0008168">
    <property type="term" value="F:methyltransferase activity"/>
    <property type="evidence" value="ECO:0007669"/>
    <property type="project" value="UniProtKB-KW"/>
</dbReference>
<dbReference type="Gene3D" id="3.40.50.150">
    <property type="entry name" value="Vaccinia Virus protein VP39"/>
    <property type="match status" value="1"/>
</dbReference>
<evidence type="ECO:0000259" key="3">
    <source>
        <dbReference type="Pfam" id="PF13649"/>
    </source>
</evidence>
<proteinExistence type="predicted"/>
<organism evidence="4 5">
    <name type="scientific">Micromonospora halophytica</name>
    <dbReference type="NCBI Taxonomy" id="47864"/>
    <lineage>
        <taxon>Bacteria</taxon>
        <taxon>Bacillati</taxon>
        <taxon>Actinomycetota</taxon>
        <taxon>Actinomycetes</taxon>
        <taxon>Micromonosporales</taxon>
        <taxon>Micromonosporaceae</taxon>
        <taxon>Micromonospora</taxon>
    </lineage>
</organism>
<evidence type="ECO:0000256" key="2">
    <source>
        <dbReference type="ARBA" id="ARBA00022679"/>
    </source>
</evidence>
<dbReference type="SUPFAM" id="SSF53335">
    <property type="entry name" value="S-adenosyl-L-methionine-dependent methyltransferases"/>
    <property type="match status" value="1"/>
</dbReference>